<evidence type="ECO:0008006" key="4">
    <source>
        <dbReference type="Google" id="ProtNLM"/>
    </source>
</evidence>
<protein>
    <recommendedName>
        <fullName evidence="4">Peptidase A2 domain-containing protein</fullName>
    </recommendedName>
</protein>
<feature type="compositionally biased region" description="Polar residues" evidence="1">
    <location>
        <begin position="110"/>
        <end position="119"/>
    </location>
</feature>
<evidence type="ECO:0000313" key="2">
    <source>
        <dbReference type="EMBL" id="KAH9645519.1"/>
    </source>
</evidence>
<dbReference type="EMBL" id="JACEFF010000028">
    <property type="protein sequence ID" value="KAH9645519.1"/>
    <property type="molecule type" value="Genomic_DNA"/>
</dbReference>
<evidence type="ECO:0000256" key="1">
    <source>
        <dbReference type="SAM" id="MobiDB-lite"/>
    </source>
</evidence>
<reference evidence="2" key="1">
    <citation type="journal article" date="2021" name="G3 (Bethesda)">
        <title>Genome and transcriptome analysis of the beet armyworm Spodoptera exigua reveals targets for pest control. .</title>
        <authorList>
            <person name="Simon S."/>
            <person name="Breeschoten T."/>
            <person name="Jansen H.J."/>
            <person name="Dirks R.P."/>
            <person name="Schranz M.E."/>
            <person name="Ros V.I.D."/>
        </authorList>
    </citation>
    <scope>NUCLEOTIDE SEQUENCE</scope>
    <source>
        <strain evidence="2">TB_SE_WUR_2020</strain>
    </source>
</reference>
<comment type="caution">
    <text evidence="2">The sequence shown here is derived from an EMBL/GenBank/DDBJ whole genome shotgun (WGS) entry which is preliminary data.</text>
</comment>
<dbReference type="Proteomes" id="UP000814243">
    <property type="component" value="Unassembled WGS sequence"/>
</dbReference>
<proteinExistence type="predicted"/>
<accession>A0A922MZ14</accession>
<name>A0A922MZ14_SPOEX</name>
<dbReference type="PANTHER" id="PTHR47331">
    <property type="entry name" value="PHD-TYPE DOMAIN-CONTAINING PROTEIN"/>
    <property type="match status" value="1"/>
</dbReference>
<feature type="region of interest" description="Disordered" evidence="1">
    <location>
        <begin position="1"/>
        <end position="29"/>
    </location>
</feature>
<evidence type="ECO:0000313" key="3">
    <source>
        <dbReference type="Proteomes" id="UP000814243"/>
    </source>
</evidence>
<dbReference type="InterPro" id="IPR021109">
    <property type="entry name" value="Peptidase_aspartic_dom_sf"/>
</dbReference>
<dbReference type="PANTHER" id="PTHR47331:SF5">
    <property type="entry name" value="RIBONUCLEASE H"/>
    <property type="match status" value="1"/>
</dbReference>
<dbReference type="Gene3D" id="2.40.70.10">
    <property type="entry name" value="Acid Proteases"/>
    <property type="match status" value="1"/>
</dbReference>
<organism evidence="2 3">
    <name type="scientific">Spodoptera exigua</name>
    <name type="common">Beet armyworm</name>
    <name type="synonym">Noctua fulgens</name>
    <dbReference type="NCBI Taxonomy" id="7107"/>
    <lineage>
        <taxon>Eukaryota</taxon>
        <taxon>Metazoa</taxon>
        <taxon>Ecdysozoa</taxon>
        <taxon>Arthropoda</taxon>
        <taxon>Hexapoda</taxon>
        <taxon>Insecta</taxon>
        <taxon>Pterygota</taxon>
        <taxon>Neoptera</taxon>
        <taxon>Endopterygota</taxon>
        <taxon>Lepidoptera</taxon>
        <taxon>Glossata</taxon>
        <taxon>Ditrysia</taxon>
        <taxon>Noctuoidea</taxon>
        <taxon>Noctuidae</taxon>
        <taxon>Amphipyrinae</taxon>
        <taxon>Spodoptera</taxon>
    </lineage>
</organism>
<gene>
    <name evidence="2" type="ORF">HF086_000047</name>
</gene>
<dbReference type="AlphaFoldDB" id="A0A922MZ14"/>
<sequence length="291" mass="32611">MIDDANAQRSTQAAKSVQKPKSFHASVENKPRTKEVECAMCKENHYVYHCKRFGLMTAKERQNFVQNSGLCFNCLAPTHSVNKCRQSLSCRKCGRRHHTLLHFERDNNEATKSMSEVTASSSQQHEKSSTSQGDTRITTTFTRQELQPTRVLLATARVKVFNSNGFSQIIRALIDQGSQASLVTEATVQLLGLTRIPVNGFVSGLGDGHTRIKHRVSLQIQSRYNPANIIQVNAYVMNSLTSMLPTTNLSSHEWVEIKKLPLADHTYATPSKVDILLGAEVYSEILLDEEY</sequence>
<feature type="region of interest" description="Disordered" evidence="1">
    <location>
        <begin position="104"/>
        <end position="140"/>
    </location>
</feature>